<feature type="region of interest" description="Disordered" evidence="1">
    <location>
        <begin position="593"/>
        <end position="691"/>
    </location>
</feature>
<proteinExistence type="predicted"/>
<reference evidence="3" key="1">
    <citation type="journal article" date="2019" name="Genome Biol. Evol.">
        <title>The Rhododendron genome and chromosomal organization provide insight into shared whole-genome duplications across the heath family (Ericaceae).</title>
        <authorList>
            <person name="Soza V.L."/>
            <person name="Lindsley D."/>
            <person name="Waalkes A."/>
            <person name="Ramage E."/>
            <person name="Patwardhan R.P."/>
            <person name="Burton J.N."/>
            <person name="Adey A."/>
            <person name="Kumar A."/>
            <person name="Qiu R."/>
            <person name="Shendure J."/>
            <person name="Hall B."/>
        </authorList>
    </citation>
    <scope>NUCLEOTIDE SEQUENCE</scope>
    <source>
        <strain evidence="3">RSF 1966-606</strain>
    </source>
</reference>
<evidence type="ECO:0000259" key="2">
    <source>
        <dbReference type="Pfam" id="PF10536"/>
    </source>
</evidence>
<feature type="domain" description="Aminotransferase-like plant mobile" evidence="2">
    <location>
        <begin position="259"/>
        <end position="410"/>
    </location>
</feature>
<feature type="non-terminal residue" evidence="3">
    <location>
        <position position="1"/>
    </location>
</feature>
<accession>A0A6A4LBK2</accession>
<dbReference type="Pfam" id="PF10536">
    <property type="entry name" value="PMD"/>
    <property type="match status" value="1"/>
</dbReference>
<protein>
    <recommendedName>
        <fullName evidence="2">Aminotransferase-like plant mobile domain-containing protein</fullName>
    </recommendedName>
</protein>
<dbReference type="PANTHER" id="PTHR46033">
    <property type="entry name" value="PROTEIN MAIN-LIKE 2"/>
    <property type="match status" value="1"/>
</dbReference>
<feature type="compositionally biased region" description="Basic and acidic residues" evidence="1">
    <location>
        <begin position="826"/>
        <end position="836"/>
    </location>
</feature>
<dbReference type="InterPro" id="IPR044824">
    <property type="entry name" value="MAIN-like"/>
</dbReference>
<feature type="compositionally biased region" description="Acidic residues" evidence="1">
    <location>
        <begin position="652"/>
        <end position="686"/>
    </location>
</feature>
<dbReference type="PANTHER" id="PTHR46033:SF80">
    <property type="entry name" value="PROTEIN MAIN-LIKE 2-LIKE"/>
    <property type="match status" value="1"/>
</dbReference>
<dbReference type="OrthoDB" id="1679068at2759"/>
<comment type="caution">
    <text evidence="3">The sequence shown here is derived from an EMBL/GenBank/DDBJ whole genome shotgun (WGS) entry which is preliminary data.</text>
</comment>
<dbReference type="AlphaFoldDB" id="A0A6A4LBK2"/>
<feature type="compositionally biased region" description="Basic residues" evidence="1">
    <location>
        <begin position="633"/>
        <end position="645"/>
    </location>
</feature>
<dbReference type="InterPro" id="IPR019557">
    <property type="entry name" value="AminoTfrase-like_pln_mobile"/>
</dbReference>
<evidence type="ECO:0000313" key="3">
    <source>
        <dbReference type="EMBL" id="KAE9456673.1"/>
    </source>
</evidence>
<evidence type="ECO:0000256" key="1">
    <source>
        <dbReference type="SAM" id="MobiDB-lite"/>
    </source>
</evidence>
<gene>
    <name evidence="3" type="ORF">C3L33_11424</name>
</gene>
<dbReference type="EMBL" id="QEFC01001611">
    <property type="protein sequence ID" value="KAE9456673.1"/>
    <property type="molecule type" value="Genomic_DNA"/>
</dbReference>
<sequence length="853" mass="95290">MGEDDWVSVGGFWKIWGFRQWSRFRVSTRGGLKILATREVRGFGWDCTEEEDGGSTTGGSVRRVGLNRAGGGFRLGEFEEIGDFGQKEGLEFQLGLFAGEVEIRRRCRGSDTLLLLKGMTARPKLLVTSRAEKDKPPPPLPGPEFWFRAPYLGGGDKLWRLVEADAEIGKVVDKPLLGYKEVSVEEGCFISPKSVLGFQVERGEFPHCLSTYRNYVVPPTAFATWADDILGNADFVELLRKADVHCAVMNSLRLVILWEQKWMDVVVSRWSTDSHTLPVAWGETGPTLEDVGCLLRLPMLGKVDPSSRRLSPSQQGVVDALRRSIHREKGHGGVKNTFTEWARYWYKDLGASKAGEEAHVVTNGPGLKKPAHLAAFLAYWLTWYIFPGPPKDGVDTTLFELAAILASGESVPYDLPIYVATNFLHMFLFERFPRVAPEPNDFGADDSGGKGEPCRNACRSARWSGSGVWDVRGNIADVIDVEEEFVARLMGCMMRGELPYFVNGRYGSVTYDPMRVARQFGFDWGCQNRFCHRGVPVSLEVEDVMSQDGELCLPKVKDPALALFGAHSPYVKEEVLGRVKEHLKDIDGTLERDVGNSVSLSGQDGEGRAKGVQLSGKHTSKRPAKDAVEVAKPGKRKKGKSLRHMRSSDVVWSEEEEEEEMEEEEGSEDNERDDDQGDEEEGEEETGLMGDQAGFNHVEEGDARYPDGSVIVTLETKEKWPSTFVRLGNMRTFSRRLALISLVSFVELLEDVSLPKATLEEFASVYGGLAALGSYQLEVDWLHKRIDQMAFLLELPAWRDRLEKVSKELEEVEVTTARLRKRKKKLEGEVAERESASSRGFDMSSHAGQGLRR</sequence>
<feature type="region of interest" description="Disordered" evidence="1">
    <location>
        <begin position="821"/>
        <end position="853"/>
    </location>
</feature>
<organism evidence="3">
    <name type="scientific">Rhododendron williamsianum</name>
    <dbReference type="NCBI Taxonomy" id="262921"/>
    <lineage>
        <taxon>Eukaryota</taxon>
        <taxon>Viridiplantae</taxon>
        <taxon>Streptophyta</taxon>
        <taxon>Embryophyta</taxon>
        <taxon>Tracheophyta</taxon>
        <taxon>Spermatophyta</taxon>
        <taxon>Magnoliopsida</taxon>
        <taxon>eudicotyledons</taxon>
        <taxon>Gunneridae</taxon>
        <taxon>Pentapetalae</taxon>
        <taxon>asterids</taxon>
        <taxon>Ericales</taxon>
        <taxon>Ericaceae</taxon>
        <taxon>Ericoideae</taxon>
        <taxon>Rhodoreae</taxon>
        <taxon>Rhododendron</taxon>
    </lineage>
</organism>
<name>A0A6A4LBK2_9ERIC</name>
<dbReference type="GO" id="GO:0010073">
    <property type="term" value="P:meristem maintenance"/>
    <property type="evidence" value="ECO:0007669"/>
    <property type="project" value="InterPro"/>
</dbReference>